<keyword evidence="2" id="KW-1185">Reference proteome</keyword>
<protein>
    <submittedName>
        <fullName evidence="1">Uncharacterized protein</fullName>
    </submittedName>
</protein>
<evidence type="ECO:0000313" key="1">
    <source>
        <dbReference type="EMBL" id="KAA0998625.1"/>
    </source>
</evidence>
<dbReference type="Proteomes" id="UP000325273">
    <property type="component" value="Unassembled WGS sequence"/>
</dbReference>
<sequence length="156" mass="17390">MGVLIQTVDDPAQNTPMYSTNATGGKTWGGRHVSELTASDLVAVLDFCRHEATRVGWNDANNGQTDVHRSNPFDPELLGGYPYREWTACYLQGIREHALATVAGVADSNLSKTETALMRGSLARRPVSKQDFFNTIHRKLSLIWRLVQRPHRVQSV</sequence>
<accession>A0A5B0G7E4</accession>
<gene>
    <name evidence="1" type="ORF">FVF58_43655</name>
</gene>
<proteinExistence type="predicted"/>
<evidence type="ECO:0000313" key="2">
    <source>
        <dbReference type="Proteomes" id="UP000325273"/>
    </source>
</evidence>
<comment type="caution">
    <text evidence="1">The sequence shown here is derived from an EMBL/GenBank/DDBJ whole genome shotgun (WGS) entry which is preliminary data.</text>
</comment>
<organism evidence="1 2">
    <name type="scientific">Paraburkholderia panacisoli</name>
    <dbReference type="NCBI Taxonomy" id="2603818"/>
    <lineage>
        <taxon>Bacteria</taxon>
        <taxon>Pseudomonadati</taxon>
        <taxon>Pseudomonadota</taxon>
        <taxon>Betaproteobacteria</taxon>
        <taxon>Burkholderiales</taxon>
        <taxon>Burkholderiaceae</taxon>
        <taxon>Paraburkholderia</taxon>
    </lineage>
</organism>
<dbReference type="RefSeq" id="WP_149675814.1">
    <property type="nucleotide sequence ID" value="NZ_VTUZ01000055.1"/>
</dbReference>
<dbReference type="EMBL" id="VTUZ01000055">
    <property type="protein sequence ID" value="KAA0998625.1"/>
    <property type="molecule type" value="Genomic_DNA"/>
</dbReference>
<dbReference type="AlphaFoldDB" id="A0A5B0G7E4"/>
<name>A0A5B0G7E4_9BURK</name>
<reference evidence="1 2" key="1">
    <citation type="submission" date="2019-08" db="EMBL/GenBank/DDBJ databases">
        <title>Paraburkholderia sp. DCY113.</title>
        <authorList>
            <person name="Kang J."/>
        </authorList>
    </citation>
    <scope>NUCLEOTIDE SEQUENCE [LARGE SCALE GENOMIC DNA]</scope>
    <source>
        <strain evidence="1 2">DCY113</strain>
    </source>
</reference>